<dbReference type="GO" id="GO:0004888">
    <property type="term" value="F:transmembrane signaling receptor activity"/>
    <property type="evidence" value="ECO:0007669"/>
    <property type="project" value="InterPro"/>
</dbReference>
<keyword evidence="4" id="KW-0175">Coiled coil</keyword>
<organism evidence="8 9">
    <name type="scientific">Aerophototrophica crusticola</name>
    <dbReference type="NCBI Taxonomy" id="1709002"/>
    <lineage>
        <taxon>Bacteria</taxon>
        <taxon>Pseudomonadati</taxon>
        <taxon>Pseudomonadota</taxon>
        <taxon>Alphaproteobacteria</taxon>
        <taxon>Rhodospirillales</taxon>
        <taxon>Rhodospirillaceae</taxon>
        <taxon>Aerophototrophica</taxon>
    </lineage>
</organism>
<reference evidence="8" key="1">
    <citation type="submission" date="2020-04" db="EMBL/GenBank/DDBJ databases">
        <title>A desert anoxygenic phototrophic bacterium fixes CO2 using RubisCO under aerobic conditions.</title>
        <authorList>
            <person name="Tang K."/>
        </authorList>
    </citation>
    <scope>NUCLEOTIDE SEQUENCE [LARGE SCALE GENOMIC DNA]</scope>
    <source>
        <strain evidence="8">MIMtkB3</strain>
    </source>
</reference>
<keyword evidence="1 3" id="KW-0807">Transducer</keyword>
<evidence type="ECO:0000313" key="8">
    <source>
        <dbReference type="EMBL" id="QJE71750.1"/>
    </source>
</evidence>
<feature type="transmembrane region" description="Helical" evidence="5">
    <location>
        <begin position="197"/>
        <end position="218"/>
    </location>
</feature>
<accession>A0A858R2X5</accession>
<keyword evidence="9" id="KW-1185">Reference proteome</keyword>
<dbReference type="Proteomes" id="UP000501891">
    <property type="component" value="Chromosome"/>
</dbReference>
<evidence type="ECO:0000256" key="4">
    <source>
        <dbReference type="SAM" id="Coils"/>
    </source>
</evidence>
<dbReference type="Pfam" id="PF00672">
    <property type="entry name" value="HAMP"/>
    <property type="match status" value="1"/>
</dbReference>
<dbReference type="PANTHER" id="PTHR32089">
    <property type="entry name" value="METHYL-ACCEPTING CHEMOTAXIS PROTEIN MCPB"/>
    <property type="match status" value="1"/>
</dbReference>
<keyword evidence="5" id="KW-0812">Transmembrane</keyword>
<gene>
    <name evidence="8" type="ORF">HHL28_00250</name>
</gene>
<dbReference type="PANTHER" id="PTHR32089:SF112">
    <property type="entry name" value="LYSOZYME-LIKE PROTEIN-RELATED"/>
    <property type="match status" value="1"/>
</dbReference>
<protein>
    <submittedName>
        <fullName evidence="8">HAMP domain-containing protein</fullName>
    </submittedName>
</protein>
<evidence type="ECO:0000256" key="3">
    <source>
        <dbReference type="PROSITE-ProRule" id="PRU00284"/>
    </source>
</evidence>
<feature type="domain" description="HAMP" evidence="7">
    <location>
        <begin position="220"/>
        <end position="273"/>
    </location>
</feature>
<dbReference type="InterPro" id="IPR003660">
    <property type="entry name" value="HAMP_dom"/>
</dbReference>
<keyword evidence="5" id="KW-1133">Transmembrane helix</keyword>
<dbReference type="GO" id="GO:0016020">
    <property type="term" value="C:membrane"/>
    <property type="evidence" value="ECO:0007669"/>
    <property type="project" value="InterPro"/>
</dbReference>
<evidence type="ECO:0000256" key="2">
    <source>
        <dbReference type="ARBA" id="ARBA00029447"/>
    </source>
</evidence>
<dbReference type="SMART" id="SM00283">
    <property type="entry name" value="MA"/>
    <property type="match status" value="1"/>
</dbReference>
<dbReference type="InterPro" id="IPR004089">
    <property type="entry name" value="MCPsignal_dom"/>
</dbReference>
<dbReference type="PRINTS" id="PR00260">
    <property type="entry name" value="CHEMTRNSDUCR"/>
</dbReference>
<dbReference type="EMBL" id="CP051775">
    <property type="protein sequence ID" value="QJE71750.1"/>
    <property type="molecule type" value="Genomic_DNA"/>
</dbReference>
<dbReference type="InterPro" id="IPR004090">
    <property type="entry name" value="Chemotax_Me-accpt_rcpt"/>
</dbReference>
<dbReference type="SMART" id="SM00304">
    <property type="entry name" value="HAMP"/>
    <property type="match status" value="1"/>
</dbReference>
<dbReference type="SUPFAM" id="SSF58104">
    <property type="entry name" value="Methyl-accepting chemotaxis protein (MCP) signaling domain"/>
    <property type="match status" value="1"/>
</dbReference>
<dbReference type="KEGG" id="acru:HHL28_00250"/>
<dbReference type="Pfam" id="PF00015">
    <property type="entry name" value="MCPsignal"/>
    <property type="match status" value="1"/>
</dbReference>
<name>A0A858R2X5_9PROT</name>
<evidence type="ECO:0000256" key="1">
    <source>
        <dbReference type="ARBA" id="ARBA00023224"/>
    </source>
</evidence>
<feature type="transmembrane region" description="Helical" evidence="5">
    <location>
        <begin position="12"/>
        <end position="32"/>
    </location>
</feature>
<dbReference type="GO" id="GO:0006935">
    <property type="term" value="P:chemotaxis"/>
    <property type="evidence" value="ECO:0007669"/>
    <property type="project" value="InterPro"/>
</dbReference>
<dbReference type="Gene3D" id="1.10.287.950">
    <property type="entry name" value="Methyl-accepting chemotaxis protein"/>
    <property type="match status" value="1"/>
</dbReference>
<feature type="coiled-coil region" evidence="4">
    <location>
        <begin position="261"/>
        <end position="291"/>
    </location>
</feature>
<feature type="domain" description="Methyl-accepting transducer" evidence="6">
    <location>
        <begin position="307"/>
        <end position="550"/>
    </location>
</feature>
<comment type="similarity">
    <text evidence="2">Belongs to the methyl-accepting chemotaxis (MCP) protein family.</text>
</comment>
<sequence length="570" mass="59032">MRLANMRILGKLMVLVGLLTGVTLVVSTVSVIELDQLGDATVEVGTVSRLAVTGARANQNVIAMNRGEFRAAADPSADQVAEVRRTMDEQRREYEDRLARLRAAVGDDPQARALVAKVEAAYATYGKELEDTFAVIDRVGGQVTLSDAQQAIRDSALASRAAATTLQAEMRQLNDHLIARAERTMAKAEDTVGTLQMVMLAVAGLGVVGGFAAGYLLAQYGISRPIARSVDELNRLASGDLSVTVQGADRGDEIGEIARGLAVFQDNMRRTRQLEQEAKEQEARAAAERRQAMLALADQFEGSVKGVVQAVSTAANQLQASAQSMSAVAEQANRQSAAVAAATEQASSNVQTVASAAEELSGSIQEISRQVVESSRISQEAAGEAQRTNLTVGGLSEAAERIGEVVGLISDIAAQTNLLALNATIEAARAGEAGKGFAVVASEVKQLANQTARATEQIAAQVAGIQSQTGGAAAAIGGISETITRVNEIAASIAAAMEEQTAATQEIGRNVHQAASGTAEVASNIAGVSQAAAEAGSAAAQVLGAATSLSGEATRLSREVDAFIARIWAA</sequence>
<dbReference type="GO" id="GO:0007165">
    <property type="term" value="P:signal transduction"/>
    <property type="evidence" value="ECO:0007669"/>
    <property type="project" value="UniProtKB-KW"/>
</dbReference>
<keyword evidence="5" id="KW-0472">Membrane</keyword>
<evidence type="ECO:0000313" key="9">
    <source>
        <dbReference type="Proteomes" id="UP000501891"/>
    </source>
</evidence>
<dbReference type="AlphaFoldDB" id="A0A858R2X5"/>
<dbReference type="PROSITE" id="PS50111">
    <property type="entry name" value="CHEMOTAXIS_TRANSDUC_2"/>
    <property type="match status" value="1"/>
</dbReference>
<proteinExistence type="inferred from homology"/>
<dbReference type="PROSITE" id="PS50885">
    <property type="entry name" value="HAMP"/>
    <property type="match status" value="1"/>
</dbReference>
<evidence type="ECO:0000256" key="5">
    <source>
        <dbReference type="SAM" id="Phobius"/>
    </source>
</evidence>
<evidence type="ECO:0000259" key="6">
    <source>
        <dbReference type="PROSITE" id="PS50111"/>
    </source>
</evidence>
<dbReference type="Gene3D" id="6.10.340.10">
    <property type="match status" value="1"/>
</dbReference>
<dbReference type="CDD" id="cd06225">
    <property type="entry name" value="HAMP"/>
    <property type="match status" value="1"/>
</dbReference>
<evidence type="ECO:0000259" key="7">
    <source>
        <dbReference type="PROSITE" id="PS50885"/>
    </source>
</evidence>